<name>A0A0G9MRQ2_9SPHN</name>
<dbReference type="Pfam" id="PF00072">
    <property type="entry name" value="Response_reg"/>
    <property type="match status" value="1"/>
</dbReference>
<dbReference type="SUPFAM" id="SSF52172">
    <property type="entry name" value="CheY-like"/>
    <property type="match status" value="1"/>
</dbReference>
<dbReference type="InterPro" id="IPR001789">
    <property type="entry name" value="Sig_transdc_resp-reg_receiver"/>
</dbReference>
<dbReference type="InterPro" id="IPR050595">
    <property type="entry name" value="Bact_response_regulator"/>
</dbReference>
<dbReference type="Gene3D" id="3.40.50.2300">
    <property type="match status" value="1"/>
</dbReference>
<accession>A0A0G9MRQ2</accession>
<dbReference type="Proteomes" id="UP000053070">
    <property type="component" value="Unassembled WGS sequence"/>
</dbReference>
<sequence length="126" mass="13447">MKVANPSVLVVEDEVFVAWDEAQALQDAGYDVVGPAHDLFNAMNMAKAEEPVAAVLDINLGDKTVWPLAEQLTQAGVPFLFVSADLQHPQLKTDYAAVPRLTKPVCEADLIGAVKKLLAEPAALPA</sequence>
<evidence type="ECO:0000256" key="1">
    <source>
        <dbReference type="ARBA" id="ARBA00022553"/>
    </source>
</evidence>
<dbReference type="RefSeq" id="WP_047007346.1">
    <property type="nucleotide sequence ID" value="NZ_CP018097.1"/>
</dbReference>
<dbReference type="KEGG" id="egn:BMF35_a1244"/>
<dbReference type="AlphaFoldDB" id="A0A0G9MRQ2"/>
<dbReference type="PROSITE" id="PS50110">
    <property type="entry name" value="RESPONSE_REGULATORY"/>
    <property type="match status" value="1"/>
</dbReference>
<evidence type="ECO:0000313" key="2">
    <source>
        <dbReference type="EMBL" id="KLE31998.1"/>
    </source>
</evidence>
<dbReference type="PANTHER" id="PTHR44591">
    <property type="entry name" value="STRESS RESPONSE REGULATOR PROTEIN 1"/>
    <property type="match status" value="1"/>
</dbReference>
<keyword evidence="1" id="KW-0597">Phosphoprotein</keyword>
<dbReference type="STRING" id="502682.BMF35_a1244"/>
<dbReference type="InterPro" id="IPR011006">
    <property type="entry name" value="CheY-like_superfamily"/>
</dbReference>
<evidence type="ECO:0000313" key="3">
    <source>
        <dbReference type="Proteomes" id="UP000053070"/>
    </source>
</evidence>
<dbReference type="OrthoDB" id="7471842at2"/>
<dbReference type="SMART" id="SM00448">
    <property type="entry name" value="REC"/>
    <property type="match status" value="1"/>
</dbReference>
<gene>
    <name evidence="2" type="ORF">AAW01_11250</name>
</gene>
<comment type="caution">
    <text evidence="2">The sequence shown here is derived from an EMBL/GenBank/DDBJ whole genome shotgun (WGS) entry which is preliminary data.</text>
</comment>
<protein>
    <submittedName>
        <fullName evidence="2">Uncharacterized protein</fullName>
    </submittedName>
</protein>
<dbReference type="EMBL" id="LBHC01000002">
    <property type="protein sequence ID" value="KLE31998.1"/>
    <property type="molecule type" value="Genomic_DNA"/>
</dbReference>
<dbReference type="GO" id="GO:0000160">
    <property type="term" value="P:phosphorelay signal transduction system"/>
    <property type="evidence" value="ECO:0007669"/>
    <property type="project" value="InterPro"/>
</dbReference>
<reference evidence="2 3" key="1">
    <citation type="submission" date="2015-04" db="EMBL/GenBank/DDBJ databases">
        <title>The draft genome sequence of Erythrobacr gangjinensis K7-2.</title>
        <authorList>
            <person name="Zhuang L."/>
            <person name="Liu Y."/>
            <person name="Shao Z."/>
        </authorList>
    </citation>
    <scope>NUCLEOTIDE SEQUENCE [LARGE SCALE GENOMIC DNA]</scope>
    <source>
        <strain evidence="2 3">K7-2</strain>
    </source>
</reference>
<dbReference type="PATRIC" id="fig|502682.8.peg.2295"/>
<keyword evidence="3" id="KW-1185">Reference proteome</keyword>
<dbReference type="PANTHER" id="PTHR44591:SF24">
    <property type="entry name" value="PROTEIN-GLUTAMATE METHYLESTERASE_PROTEIN-GLUTAMINE GLUTAMINASE 1"/>
    <property type="match status" value="1"/>
</dbReference>
<organism evidence="2 3">
    <name type="scientific">Aurantiacibacter gangjinensis</name>
    <dbReference type="NCBI Taxonomy" id="502682"/>
    <lineage>
        <taxon>Bacteria</taxon>
        <taxon>Pseudomonadati</taxon>
        <taxon>Pseudomonadota</taxon>
        <taxon>Alphaproteobacteria</taxon>
        <taxon>Sphingomonadales</taxon>
        <taxon>Erythrobacteraceae</taxon>
        <taxon>Aurantiacibacter</taxon>
    </lineage>
</organism>
<proteinExistence type="predicted"/>